<dbReference type="PANTHER" id="PTHR33710">
    <property type="entry name" value="BNAC02G09200D PROTEIN"/>
    <property type="match status" value="1"/>
</dbReference>
<sequence length="164" mass="18949">MDSVKIVAILEPFIHHDDAGDIARKIDFQNFLHNGNIDGKVWIFWRDPVNLSLFGRTNQIISCMINVAGAPSAILSVVYAKCLLDQRRPLWDEMKEIADIERDGWVHSINECGLLEIPFQGLKFTWCNERGGGRRIWARLDRVFMNSGWLTRFPLMKIDHLARN</sequence>
<dbReference type="PANTHER" id="PTHR33710:SF71">
    <property type="entry name" value="ENDONUCLEASE_EXONUCLEASE_PHOSPHATASE DOMAIN-CONTAINING PROTEIN"/>
    <property type="match status" value="1"/>
</dbReference>
<evidence type="ECO:0000313" key="1">
    <source>
        <dbReference type="EMBL" id="KAF9621548.1"/>
    </source>
</evidence>
<accession>A0A835M6J2</accession>
<name>A0A835M6J2_9MAGN</name>
<gene>
    <name evidence="1" type="ORF">IFM89_022775</name>
</gene>
<evidence type="ECO:0000313" key="2">
    <source>
        <dbReference type="Proteomes" id="UP000631114"/>
    </source>
</evidence>
<keyword evidence="2" id="KW-1185">Reference proteome</keyword>
<dbReference type="EMBL" id="JADFTS010000002">
    <property type="protein sequence ID" value="KAF9621548.1"/>
    <property type="molecule type" value="Genomic_DNA"/>
</dbReference>
<comment type="caution">
    <text evidence="1">The sequence shown here is derived from an EMBL/GenBank/DDBJ whole genome shotgun (WGS) entry which is preliminary data.</text>
</comment>
<dbReference type="AlphaFoldDB" id="A0A835M6J2"/>
<protein>
    <recommendedName>
        <fullName evidence="3">Reverse transcriptase zinc-binding domain-containing protein</fullName>
    </recommendedName>
</protein>
<proteinExistence type="predicted"/>
<organism evidence="1 2">
    <name type="scientific">Coptis chinensis</name>
    <dbReference type="NCBI Taxonomy" id="261450"/>
    <lineage>
        <taxon>Eukaryota</taxon>
        <taxon>Viridiplantae</taxon>
        <taxon>Streptophyta</taxon>
        <taxon>Embryophyta</taxon>
        <taxon>Tracheophyta</taxon>
        <taxon>Spermatophyta</taxon>
        <taxon>Magnoliopsida</taxon>
        <taxon>Ranunculales</taxon>
        <taxon>Ranunculaceae</taxon>
        <taxon>Coptidoideae</taxon>
        <taxon>Coptis</taxon>
    </lineage>
</organism>
<evidence type="ECO:0008006" key="3">
    <source>
        <dbReference type="Google" id="ProtNLM"/>
    </source>
</evidence>
<dbReference type="SUPFAM" id="SSF56219">
    <property type="entry name" value="DNase I-like"/>
    <property type="match status" value="1"/>
</dbReference>
<dbReference type="OrthoDB" id="1302590at2759"/>
<dbReference type="Proteomes" id="UP000631114">
    <property type="component" value="Unassembled WGS sequence"/>
</dbReference>
<reference evidence="1 2" key="1">
    <citation type="submission" date="2020-10" db="EMBL/GenBank/DDBJ databases">
        <title>The Coptis chinensis genome and diversification of protoberbering-type alkaloids.</title>
        <authorList>
            <person name="Wang B."/>
            <person name="Shu S."/>
            <person name="Song C."/>
            <person name="Liu Y."/>
        </authorList>
    </citation>
    <scope>NUCLEOTIDE SEQUENCE [LARGE SCALE GENOMIC DNA]</scope>
    <source>
        <strain evidence="1">HL-2020</strain>
        <tissue evidence="1">Leaf</tissue>
    </source>
</reference>
<dbReference type="InterPro" id="IPR036691">
    <property type="entry name" value="Endo/exonu/phosph_ase_sf"/>
</dbReference>